<keyword evidence="2 7" id="KW-1003">Cell membrane</keyword>
<dbReference type="PANTHER" id="PTHR30589">
    <property type="entry name" value="PROLIPOPROTEIN DIACYLGLYCERYL TRANSFERASE"/>
    <property type="match status" value="1"/>
</dbReference>
<dbReference type="HAMAP" id="MF_01147">
    <property type="entry name" value="Lgt"/>
    <property type="match status" value="1"/>
</dbReference>
<feature type="transmembrane region" description="Helical" evidence="7">
    <location>
        <begin position="228"/>
        <end position="250"/>
    </location>
</feature>
<keyword evidence="6 7" id="KW-0472">Membrane</keyword>
<sequence>MLPTITIGDFTIAMYGLLILIGFALGCLVSVFRSSKCGVPKEDVFYSILFGAIGVVIGGKILYILTILKPLIEHFSELIQSPENILGLLGGGFVFYGGLFGGIIGVYLYSKIYRIPFYPLIQVMIPAIPLIHAFGRLGCFCAGCCYGIPFDPPIGMMFQASPVAPHDITLFPVQLLEAGLNLILFFVLYYGISRVENKISLLGFYLICYGVIRFITEFFRYDAERGSWLIFSTSQWISLLVVPCGIVLIIRQYKRYKARQNIN</sequence>
<proteinExistence type="inferred from homology"/>
<keyword evidence="4 7" id="KW-0812">Transmembrane</keyword>
<feature type="transmembrane region" description="Helical" evidence="7">
    <location>
        <begin position="170"/>
        <end position="192"/>
    </location>
</feature>
<feature type="transmembrane region" description="Helical" evidence="7">
    <location>
        <begin position="85"/>
        <end position="109"/>
    </location>
</feature>
<dbReference type="GO" id="GO:0016740">
    <property type="term" value="F:transferase activity"/>
    <property type="evidence" value="ECO:0007669"/>
    <property type="project" value="UniProtKB-KW"/>
</dbReference>
<dbReference type="Pfam" id="PF01790">
    <property type="entry name" value="LGT"/>
    <property type="match status" value="1"/>
</dbReference>
<protein>
    <recommendedName>
        <fullName evidence="7">Phosphatidylglycerol--prolipoprotein diacylglyceryl transferase</fullName>
        <ecNumber evidence="7">2.5.1.145</ecNumber>
    </recommendedName>
</protein>
<feature type="transmembrane region" description="Helical" evidence="7">
    <location>
        <begin position="199"/>
        <end position="216"/>
    </location>
</feature>
<dbReference type="EMBL" id="JACOQK010000001">
    <property type="protein sequence ID" value="MBC5788045.1"/>
    <property type="molecule type" value="Genomic_DNA"/>
</dbReference>
<evidence type="ECO:0000256" key="2">
    <source>
        <dbReference type="ARBA" id="ARBA00022475"/>
    </source>
</evidence>
<organism evidence="8 9">
    <name type="scientific">Clostridium facile</name>
    <dbReference type="NCBI Taxonomy" id="2763035"/>
    <lineage>
        <taxon>Bacteria</taxon>
        <taxon>Bacillati</taxon>
        <taxon>Bacillota</taxon>
        <taxon>Clostridia</taxon>
        <taxon>Eubacteriales</taxon>
        <taxon>Clostridiaceae</taxon>
        <taxon>Clostridium</taxon>
    </lineage>
</organism>
<comment type="subcellular location">
    <subcellularLocation>
        <location evidence="7">Cell membrane</location>
        <topology evidence="7">Multi-pass membrane protein</topology>
    </subcellularLocation>
</comment>
<keyword evidence="5 7" id="KW-1133">Transmembrane helix</keyword>
<feature type="binding site" evidence="7">
    <location>
        <position position="136"/>
    </location>
    <ligand>
        <name>a 1,2-diacyl-sn-glycero-3-phospho-(1'-sn-glycerol)</name>
        <dbReference type="ChEBI" id="CHEBI:64716"/>
    </ligand>
</feature>
<dbReference type="PANTHER" id="PTHR30589:SF0">
    <property type="entry name" value="PHOSPHATIDYLGLYCEROL--PROLIPOPROTEIN DIACYLGLYCERYL TRANSFERASE"/>
    <property type="match status" value="1"/>
</dbReference>
<keyword evidence="9" id="KW-1185">Reference proteome</keyword>
<dbReference type="Proteomes" id="UP000649151">
    <property type="component" value="Unassembled WGS sequence"/>
</dbReference>
<comment type="similarity">
    <text evidence="1 7">Belongs to the Lgt family.</text>
</comment>
<evidence type="ECO:0000256" key="4">
    <source>
        <dbReference type="ARBA" id="ARBA00022692"/>
    </source>
</evidence>
<evidence type="ECO:0000256" key="1">
    <source>
        <dbReference type="ARBA" id="ARBA00007150"/>
    </source>
</evidence>
<comment type="catalytic activity">
    <reaction evidence="7">
        <text>L-cysteinyl-[prolipoprotein] + a 1,2-diacyl-sn-glycero-3-phospho-(1'-sn-glycerol) = an S-1,2-diacyl-sn-glyceryl-L-cysteinyl-[prolipoprotein] + sn-glycerol 1-phosphate + H(+)</text>
        <dbReference type="Rhea" id="RHEA:56712"/>
        <dbReference type="Rhea" id="RHEA-COMP:14679"/>
        <dbReference type="Rhea" id="RHEA-COMP:14680"/>
        <dbReference type="ChEBI" id="CHEBI:15378"/>
        <dbReference type="ChEBI" id="CHEBI:29950"/>
        <dbReference type="ChEBI" id="CHEBI:57685"/>
        <dbReference type="ChEBI" id="CHEBI:64716"/>
        <dbReference type="ChEBI" id="CHEBI:140658"/>
        <dbReference type="EC" id="2.5.1.145"/>
    </reaction>
</comment>
<evidence type="ECO:0000313" key="9">
    <source>
        <dbReference type="Proteomes" id="UP000649151"/>
    </source>
</evidence>
<feature type="transmembrane region" description="Helical" evidence="7">
    <location>
        <begin position="44"/>
        <end position="65"/>
    </location>
</feature>
<accession>A0ABR7ISE0</accession>
<comment type="caution">
    <text evidence="8">The sequence shown here is derived from an EMBL/GenBank/DDBJ whole genome shotgun (WGS) entry which is preliminary data.</text>
</comment>
<evidence type="ECO:0000256" key="6">
    <source>
        <dbReference type="ARBA" id="ARBA00023136"/>
    </source>
</evidence>
<gene>
    <name evidence="7" type="primary">lgt</name>
    <name evidence="8" type="ORF">H8Z77_08450</name>
</gene>
<name>A0ABR7ISE0_9CLOT</name>
<feature type="transmembrane region" description="Helical" evidence="7">
    <location>
        <begin position="130"/>
        <end position="150"/>
    </location>
</feature>
<dbReference type="EC" id="2.5.1.145" evidence="7"/>
<evidence type="ECO:0000256" key="7">
    <source>
        <dbReference type="HAMAP-Rule" id="MF_01147"/>
    </source>
</evidence>
<feature type="transmembrane region" description="Helical" evidence="7">
    <location>
        <begin position="12"/>
        <end position="32"/>
    </location>
</feature>
<reference evidence="8 9" key="1">
    <citation type="submission" date="2020-08" db="EMBL/GenBank/DDBJ databases">
        <title>Genome public.</title>
        <authorList>
            <person name="Liu C."/>
            <person name="Sun Q."/>
        </authorList>
    </citation>
    <scope>NUCLEOTIDE SEQUENCE [LARGE SCALE GENOMIC DNA]</scope>
    <source>
        <strain evidence="8 9">NSJ-27</strain>
    </source>
</reference>
<comment type="pathway">
    <text evidence="7">Protein modification; lipoprotein biosynthesis (diacylglyceryl transfer).</text>
</comment>
<dbReference type="RefSeq" id="WP_186996734.1">
    <property type="nucleotide sequence ID" value="NZ_JACOQK010000001.1"/>
</dbReference>
<keyword evidence="3 7" id="KW-0808">Transferase</keyword>
<evidence type="ECO:0000256" key="3">
    <source>
        <dbReference type="ARBA" id="ARBA00022679"/>
    </source>
</evidence>
<evidence type="ECO:0000313" key="8">
    <source>
        <dbReference type="EMBL" id="MBC5788045.1"/>
    </source>
</evidence>
<evidence type="ECO:0000256" key="5">
    <source>
        <dbReference type="ARBA" id="ARBA00022989"/>
    </source>
</evidence>
<comment type="function">
    <text evidence="7">Catalyzes the transfer of the diacylglyceryl group from phosphatidylglycerol to the sulfhydryl group of the N-terminal cysteine of a prolipoprotein, the first step in the formation of mature lipoproteins.</text>
</comment>
<dbReference type="InterPro" id="IPR001640">
    <property type="entry name" value="Lgt"/>
</dbReference>